<evidence type="ECO:0000256" key="6">
    <source>
        <dbReference type="ARBA" id="ARBA00023136"/>
    </source>
</evidence>
<name>A0ABS2PUN8_9STRE</name>
<dbReference type="InterPro" id="IPR035906">
    <property type="entry name" value="MetI-like_sf"/>
</dbReference>
<keyword evidence="2 7" id="KW-0813">Transport</keyword>
<dbReference type="Pfam" id="PF00528">
    <property type="entry name" value="BPD_transp_1"/>
    <property type="match status" value="1"/>
</dbReference>
<evidence type="ECO:0000256" key="1">
    <source>
        <dbReference type="ARBA" id="ARBA00004651"/>
    </source>
</evidence>
<keyword evidence="10" id="KW-1185">Reference proteome</keyword>
<evidence type="ECO:0000256" key="4">
    <source>
        <dbReference type="ARBA" id="ARBA00022692"/>
    </source>
</evidence>
<feature type="domain" description="ABC transmembrane type-1" evidence="8">
    <location>
        <begin position="281"/>
        <end position="479"/>
    </location>
</feature>
<keyword evidence="4 7" id="KW-0812">Transmembrane</keyword>
<dbReference type="InterPro" id="IPR000515">
    <property type="entry name" value="MetI-like"/>
</dbReference>
<comment type="caution">
    <text evidence="9">The sequence shown here is derived from an EMBL/GenBank/DDBJ whole genome shotgun (WGS) entry which is preliminary data.</text>
</comment>
<feature type="transmembrane region" description="Helical" evidence="7">
    <location>
        <begin position="319"/>
        <end position="341"/>
    </location>
</feature>
<dbReference type="CDD" id="cd06261">
    <property type="entry name" value="TM_PBP2"/>
    <property type="match status" value="1"/>
</dbReference>
<keyword evidence="5 7" id="KW-1133">Transmembrane helix</keyword>
<evidence type="ECO:0000256" key="7">
    <source>
        <dbReference type="RuleBase" id="RU363032"/>
    </source>
</evidence>
<dbReference type="PANTHER" id="PTHR30465:SF0">
    <property type="entry name" value="OLIGOPEPTIDE TRANSPORT SYSTEM PERMEASE PROTEIN APPB"/>
    <property type="match status" value="1"/>
</dbReference>
<keyword evidence="3" id="KW-1003">Cell membrane</keyword>
<evidence type="ECO:0000259" key="8">
    <source>
        <dbReference type="PROSITE" id="PS50928"/>
    </source>
</evidence>
<feature type="transmembrane region" description="Helical" evidence="7">
    <location>
        <begin position="361"/>
        <end position="380"/>
    </location>
</feature>
<protein>
    <submittedName>
        <fullName evidence="9">Oligopeptide transport system permease protein</fullName>
    </submittedName>
</protein>
<comment type="similarity">
    <text evidence="7">Belongs to the binding-protein-dependent transport system permease family.</text>
</comment>
<evidence type="ECO:0000256" key="5">
    <source>
        <dbReference type="ARBA" id="ARBA00022989"/>
    </source>
</evidence>
<dbReference type="Proteomes" id="UP000697472">
    <property type="component" value="Unassembled WGS sequence"/>
</dbReference>
<evidence type="ECO:0000256" key="2">
    <source>
        <dbReference type="ARBA" id="ARBA00022448"/>
    </source>
</evidence>
<feature type="transmembrane region" description="Helical" evidence="7">
    <location>
        <begin position="287"/>
        <end position="307"/>
    </location>
</feature>
<dbReference type="EMBL" id="JAFBEH010000033">
    <property type="protein sequence ID" value="MBM7643230.1"/>
    <property type="molecule type" value="Genomic_DNA"/>
</dbReference>
<evidence type="ECO:0000256" key="3">
    <source>
        <dbReference type="ARBA" id="ARBA00022475"/>
    </source>
</evidence>
<proteinExistence type="inferred from homology"/>
<sequence>MKRYILMRTLRSLLSIFLVTTLTYAIVFTMVPRKLIFKQDPNYAKQVTTPDKKTNYENTVYERMGYIEYYNRKELQQKAAKTDKTVTTDANKTNEAIYKKYIASLGHGWKLKTFEDSGQYYAVRDIPIYERVWNFYANLIQIDHPWKIQDSSNPDLERYVRIENDKSVGWAMVGSGTEHKYLIYFNNVFPYIHQNIVTFDLGTSYPTYSNVPVLTVISQGQGTTASKEVTFPTGVTKMSSIDIYSRTYKSPSKADSQDKANFGQDDAYTETTSNYTDPSMVSNSFKIGIFGVILSYLLAIPLGLFMARFKDGFFDRFSTGMLTFMLAIPSVATIYIIRYFGTLIGLPDSFPLLGASDFRSYVLPAVVLGVLGMPGLAVWFRRYLVDEQNSDYVRFARAKGLSEAEISQKHLFKNAMVPIANGIPGAIIGVIGGATLTESIFAFPGMGKMMLDSIKAANNSMVVGLVLIFTLVSVFSLLAGDILMSLIDPRIKLSTKGGKK</sequence>
<dbReference type="PROSITE" id="PS50928">
    <property type="entry name" value="ABC_TM1"/>
    <property type="match status" value="1"/>
</dbReference>
<dbReference type="SUPFAM" id="SSF161098">
    <property type="entry name" value="MetI-like"/>
    <property type="match status" value="1"/>
</dbReference>
<keyword evidence="6 7" id="KW-0472">Membrane</keyword>
<evidence type="ECO:0000313" key="10">
    <source>
        <dbReference type="Proteomes" id="UP000697472"/>
    </source>
</evidence>
<evidence type="ECO:0000313" key="9">
    <source>
        <dbReference type="EMBL" id="MBM7643230.1"/>
    </source>
</evidence>
<feature type="transmembrane region" description="Helical" evidence="7">
    <location>
        <begin position="463"/>
        <end position="487"/>
    </location>
</feature>
<gene>
    <name evidence="9" type="ORF">JOC28_001531</name>
</gene>
<reference evidence="9 10" key="1">
    <citation type="submission" date="2021-01" db="EMBL/GenBank/DDBJ databases">
        <title>Genomic Encyclopedia of Type Strains, Phase IV (KMG-IV): sequencing the most valuable type-strain genomes for metagenomic binning, comparative biology and taxonomic classification.</title>
        <authorList>
            <person name="Goeker M."/>
        </authorList>
    </citation>
    <scope>NUCLEOTIDE SEQUENCE [LARGE SCALE GENOMIC DNA]</scope>
    <source>
        <strain evidence="9 10">DSM 27382</strain>
    </source>
</reference>
<dbReference type="Gene3D" id="1.10.3720.10">
    <property type="entry name" value="MetI-like"/>
    <property type="match status" value="1"/>
</dbReference>
<dbReference type="PANTHER" id="PTHR30465">
    <property type="entry name" value="INNER MEMBRANE ABC TRANSPORTER"/>
    <property type="match status" value="1"/>
</dbReference>
<accession>A0ABS2PUN8</accession>
<organism evidence="9 10">
    <name type="scientific">Streptococcus loxodontisalivarius</name>
    <dbReference type="NCBI Taxonomy" id="1349415"/>
    <lineage>
        <taxon>Bacteria</taxon>
        <taxon>Bacillati</taxon>
        <taxon>Bacillota</taxon>
        <taxon>Bacilli</taxon>
        <taxon>Lactobacillales</taxon>
        <taxon>Streptococcaceae</taxon>
        <taxon>Streptococcus</taxon>
    </lineage>
</organism>
<comment type="subcellular location">
    <subcellularLocation>
        <location evidence="1 7">Cell membrane</location>
        <topology evidence="1 7">Multi-pass membrane protein</topology>
    </subcellularLocation>
</comment>
<dbReference type="RefSeq" id="WP_205010092.1">
    <property type="nucleotide sequence ID" value="NZ_JAFBEH010000033.1"/>
</dbReference>
<feature type="transmembrane region" description="Helical" evidence="7">
    <location>
        <begin position="419"/>
        <end position="443"/>
    </location>
</feature>